<dbReference type="OMA" id="KWSRTGR"/>
<sequence length="644" mass="71869">MTIILRFQSKEGQFRLNLEPNQDISSILPQVVEKLPKNVIPSSIHISPQPHGAESRAIEQMKGVTFARIGLTHGTIVYLTFKEEEAPTSNGHYAAASKLNGKELTQQELGSVAINTAPTLIKNPWETVQQSEVDDRLDKLDGKIRRKKDEKMCRHGPKGMCDYCQPLEPYDKGYLEENKIKHMSFHAYLRQKNQGKNKYEQGSSYMPPLSEPYFRVNPQCPSGHKPFPAGICSKCQPSAISLQPQPYRMVDHVEFESAQIVDRFLDFWRKSGAQRIGFLYGRYEEYDLVPLGTKAVVEAIYEPPQVNEPDGVTMTEWENEAAVDKLAEFSGLQRVGIIFTDLLAPDSPEQGTAVCKRHVDSYFLSSLEVCLAARYQAKFPRPSKWSESGKFGSNFVTCVVSGDVEGQIGISAYMASNDAVEMERAQLIEPSADPTVMLVQDEDEVDRLGQQRYIPEVFYRKINEYGANVQENAKPSFPVEYLFVTLTHGFPNESKPTFAKNQFAIEHRDNLGELQEPRDLQKQLKAGADRVALDTPQGVVAVSDFHALTYIQSLGILSEEELKLLCQVATQKDAALGATLMHLPGWLTLLAILDEYGARPAKRGAVVRDDELSKRIKGMSMNGVAANGKGKGKAGRMEDSVSAR</sequence>
<dbReference type="PIRSF" id="PIRSF010052">
    <property type="entry name" value="Polyub_prc_Npl4"/>
    <property type="match status" value="1"/>
</dbReference>
<dbReference type="InterPro" id="IPR037518">
    <property type="entry name" value="MPN"/>
</dbReference>
<name>M3D7G3_SPHMS</name>
<feature type="compositionally biased region" description="Basic and acidic residues" evidence="8">
    <location>
        <begin position="635"/>
        <end position="644"/>
    </location>
</feature>
<keyword evidence="6" id="KW-0653">Protein transport</keyword>
<evidence type="ECO:0000259" key="9">
    <source>
        <dbReference type="PROSITE" id="PS50249"/>
    </source>
</evidence>
<dbReference type="PANTHER" id="PTHR12710:SF0">
    <property type="entry name" value="NUCLEAR PROTEIN LOCALIZATION PROTEIN 4 HOMOLOG"/>
    <property type="match status" value="1"/>
</dbReference>
<accession>M3D7G3</accession>
<dbReference type="PROSITE" id="PS50249">
    <property type="entry name" value="MPN"/>
    <property type="match status" value="1"/>
</dbReference>
<dbReference type="InterPro" id="IPR007716">
    <property type="entry name" value="NPL4_Zn-bd_put"/>
</dbReference>
<evidence type="ECO:0000256" key="1">
    <source>
        <dbReference type="ARBA" id="ARBA00004335"/>
    </source>
</evidence>
<evidence type="ECO:0000256" key="3">
    <source>
        <dbReference type="ARBA" id="ARBA00011025"/>
    </source>
</evidence>
<evidence type="ECO:0000313" key="10">
    <source>
        <dbReference type="EMBL" id="EMF13814.1"/>
    </source>
</evidence>
<dbReference type="GO" id="GO:0043130">
    <property type="term" value="F:ubiquitin binding"/>
    <property type="evidence" value="ECO:0007669"/>
    <property type="project" value="TreeGrafter"/>
</dbReference>
<keyword evidence="11" id="KW-1185">Reference proteome</keyword>
<reference evidence="10 11" key="1">
    <citation type="journal article" date="2012" name="PLoS Pathog.">
        <title>Diverse lifestyles and strategies of plant pathogenesis encoded in the genomes of eighteen Dothideomycetes fungi.</title>
        <authorList>
            <person name="Ohm R.A."/>
            <person name="Feau N."/>
            <person name="Henrissat B."/>
            <person name="Schoch C.L."/>
            <person name="Horwitz B.A."/>
            <person name="Barry K.W."/>
            <person name="Condon B.J."/>
            <person name="Copeland A.C."/>
            <person name="Dhillon B."/>
            <person name="Glaser F."/>
            <person name="Hesse C.N."/>
            <person name="Kosti I."/>
            <person name="LaButti K."/>
            <person name="Lindquist E.A."/>
            <person name="Lucas S."/>
            <person name="Salamov A.A."/>
            <person name="Bradshaw R.E."/>
            <person name="Ciuffetti L."/>
            <person name="Hamelin R.C."/>
            <person name="Kema G.H.J."/>
            <person name="Lawrence C."/>
            <person name="Scott J.A."/>
            <person name="Spatafora J.W."/>
            <person name="Turgeon B.G."/>
            <person name="de Wit P.J.G.M."/>
            <person name="Zhong S."/>
            <person name="Goodwin S.B."/>
            <person name="Grigoriev I.V."/>
        </authorList>
    </citation>
    <scope>NUCLEOTIDE SEQUENCE [LARGE SCALE GENOMIC DNA]</scope>
    <source>
        <strain evidence="10 11">SO2202</strain>
    </source>
</reference>
<dbReference type="InterPro" id="IPR007717">
    <property type="entry name" value="NPL4_C"/>
</dbReference>
<dbReference type="EMBL" id="KB456263">
    <property type="protein sequence ID" value="EMF13814.1"/>
    <property type="molecule type" value="Genomic_DNA"/>
</dbReference>
<dbReference type="GO" id="GO:0051028">
    <property type="term" value="P:mRNA transport"/>
    <property type="evidence" value="ECO:0007669"/>
    <property type="project" value="UniProtKB-KW"/>
</dbReference>
<proteinExistence type="inferred from homology"/>
<dbReference type="HOGENOM" id="CLU_017172_0_0_1"/>
<keyword evidence="5" id="KW-0509">mRNA transport</keyword>
<dbReference type="AlphaFoldDB" id="M3D7G3"/>
<evidence type="ECO:0000256" key="7">
    <source>
        <dbReference type="ARBA" id="ARBA00024703"/>
    </source>
</evidence>
<dbReference type="GO" id="GO:0048471">
    <property type="term" value="C:perinuclear region of cytoplasm"/>
    <property type="evidence" value="ECO:0007669"/>
    <property type="project" value="UniProtKB-SubCell"/>
</dbReference>
<dbReference type="RefSeq" id="XP_016761935.1">
    <property type="nucleotide sequence ID" value="XM_016905268.1"/>
</dbReference>
<dbReference type="InterPro" id="IPR016563">
    <property type="entry name" value="Npl4"/>
</dbReference>
<dbReference type="GeneID" id="27902405"/>
<feature type="domain" description="MPN" evidence="9">
    <location>
        <begin position="253"/>
        <end position="391"/>
    </location>
</feature>
<dbReference type="GO" id="GO:0031625">
    <property type="term" value="F:ubiquitin protein ligase binding"/>
    <property type="evidence" value="ECO:0007669"/>
    <property type="project" value="TreeGrafter"/>
</dbReference>
<dbReference type="Pfam" id="PF05021">
    <property type="entry name" value="NPL4"/>
    <property type="match status" value="1"/>
</dbReference>
<dbReference type="Pfam" id="PF05020">
    <property type="entry name" value="zf-NPL4"/>
    <property type="match status" value="1"/>
</dbReference>
<comment type="function">
    <text evidence="7">Involved in the import of nuclear-targeted proteins into the nucleus and the export of poly(A) RNA out of the nucleus. Has a role in the endoplasmic reticulum-associated degradation (ERAD) pathway.</text>
</comment>
<dbReference type="PANTHER" id="PTHR12710">
    <property type="entry name" value="NUCLEAR PROTEIN LOCALIZATION 4"/>
    <property type="match status" value="1"/>
</dbReference>
<dbReference type="CDD" id="cd08061">
    <property type="entry name" value="MPN_NPL4"/>
    <property type="match status" value="1"/>
</dbReference>
<evidence type="ECO:0000256" key="2">
    <source>
        <dbReference type="ARBA" id="ARBA00004556"/>
    </source>
</evidence>
<keyword evidence="6" id="KW-0811">Translocation</keyword>
<dbReference type="GO" id="GO:0006511">
    <property type="term" value="P:ubiquitin-dependent protein catabolic process"/>
    <property type="evidence" value="ECO:0007669"/>
    <property type="project" value="InterPro"/>
</dbReference>
<dbReference type="STRING" id="692275.M3D7G3"/>
<dbReference type="OrthoDB" id="10251089at2759"/>
<evidence type="ECO:0000256" key="6">
    <source>
        <dbReference type="ARBA" id="ARBA00023010"/>
    </source>
</evidence>
<dbReference type="GO" id="GO:0031965">
    <property type="term" value="C:nuclear membrane"/>
    <property type="evidence" value="ECO:0007669"/>
    <property type="project" value="UniProtKB-SubCell"/>
</dbReference>
<dbReference type="Gene3D" id="3.40.140.10">
    <property type="entry name" value="Cytidine Deaminase, domain 2"/>
    <property type="match status" value="1"/>
</dbReference>
<evidence type="ECO:0000256" key="8">
    <source>
        <dbReference type="SAM" id="MobiDB-lite"/>
    </source>
</evidence>
<gene>
    <name evidence="10" type="ORF">SEPMUDRAFT_148986</name>
</gene>
<protein>
    <recommendedName>
        <fullName evidence="4">Nuclear protein localization protein 4</fullName>
    </recommendedName>
</protein>
<evidence type="ECO:0000256" key="4">
    <source>
        <dbReference type="ARBA" id="ARBA00019709"/>
    </source>
</evidence>
<dbReference type="GO" id="GO:0015031">
    <property type="term" value="P:protein transport"/>
    <property type="evidence" value="ECO:0007669"/>
    <property type="project" value="UniProtKB-KW"/>
</dbReference>
<dbReference type="Gene3D" id="3.10.20.90">
    <property type="entry name" value="Phosphatidylinositol 3-kinase Catalytic Subunit, Chain A, domain 1"/>
    <property type="match status" value="1"/>
</dbReference>
<comment type="similarity">
    <text evidence="3">Belongs to the NPL4 family.</text>
</comment>
<comment type="subcellular location">
    <subcellularLocation>
        <location evidence="2">Cytoplasm</location>
        <location evidence="2">Perinuclear region</location>
    </subcellularLocation>
    <subcellularLocation>
        <location evidence="1">Nucleus membrane</location>
        <topology evidence="1">Peripheral membrane protein</topology>
        <orientation evidence="1">Cytoplasmic side</orientation>
    </subcellularLocation>
</comment>
<evidence type="ECO:0000313" key="11">
    <source>
        <dbReference type="Proteomes" id="UP000016931"/>
    </source>
</evidence>
<organism evidence="10 11">
    <name type="scientific">Sphaerulina musiva (strain SO2202)</name>
    <name type="common">Poplar stem canker fungus</name>
    <name type="synonym">Septoria musiva</name>
    <dbReference type="NCBI Taxonomy" id="692275"/>
    <lineage>
        <taxon>Eukaryota</taxon>
        <taxon>Fungi</taxon>
        <taxon>Dikarya</taxon>
        <taxon>Ascomycota</taxon>
        <taxon>Pezizomycotina</taxon>
        <taxon>Dothideomycetes</taxon>
        <taxon>Dothideomycetidae</taxon>
        <taxon>Mycosphaerellales</taxon>
        <taxon>Mycosphaerellaceae</taxon>
        <taxon>Sphaerulina</taxon>
    </lineage>
</organism>
<dbReference type="eggNOG" id="KOG2834">
    <property type="taxonomic scope" value="Eukaryota"/>
</dbReference>
<keyword evidence="5" id="KW-0813">Transport</keyword>
<evidence type="ECO:0000256" key="5">
    <source>
        <dbReference type="ARBA" id="ARBA00022816"/>
    </source>
</evidence>
<feature type="region of interest" description="Disordered" evidence="8">
    <location>
        <begin position="622"/>
        <end position="644"/>
    </location>
</feature>
<dbReference type="Proteomes" id="UP000016931">
    <property type="component" value="Unassembled WGS sequence"/>
</dbReference>